<evidence type="ECO:0000256" key="1">
    <source>
        <dbReference type="ARBA" id="ARBA00006019"/>
    </source>
</evidence>
<dbReference type="OrthoDB" id="27073at2759"/>
<evidence type="ECO:0000259" key="2">
    <source>
        <dbReference type="Pfam" id="PF00888"/>
    </source>
</evidence>
<name>A0A6L2PS82_COPFO</name>
<dbReference type="Gene3D" id="1.20.1310.10">
    <property type="entry name" value="Cullin Repeats"/>
    <property type="match status" value="1"/>
</dbReference>
<reference evidence="4" key="1">
    <citation type="submission" date="2020-01" db="EMBL/GenBank/DDBJ databases">
        <title>Draft genome sequence of the Termite Coptotermes fromosanus.</title>
        <authorList>
            <person name="Itakura S."/>
            <person name="Yosikawa Y."/>
            <person name="Umezawa K."/>
        </authorList>
    </citation>
    <scope>NUCLEOTIDE SEQUENCE [LARGE SCALE GENOMIC DNA]</scope>
</reference>
<accession>A0A6L2PS82</accession>
<evidence type="ECO:0000313" key="3">
    <source>
        <dbReference type="EMBL" id="GFG35316.1"/>
    </source>
</evidence>
<sequence length="107" mass="12483">MSLKPRRVNFNEMWVGFQETVKGVITLAPVPRATWNDRFSDVYTLCVAHPEPFADRLYQETKSFLDEHVKVLLVKVRANGETNLLKSYHEAWVEYSTGIGYLHHLYL</sequence>
<dbReference type="SUPFAM" id="SSF74788">
    <property type="entry name" value="Cullin repeat-like"/>
    <property type="match status" value="1"/>
</dbReference>
<dbReference type="Pfam" id="PF00888">
    <property type="entry name" value="Cullin"/>
    <property type="match status" value="1"/>
</dbReference>
<protein>
    <recommendedName>
        <fullName evidence="2">Cullin N-terminal domain-containing protein</fullName>
    </recommendedName>
</protein>
<comment type="similarity">
    <text evidence="1">Belongs to the cullin family.</text>
</comment>
<keyword evidence="4" id="KW-1185">Reference proteome</keyword>
<dbReference type="GO" id="GO:0031625">
    <property type="term" value="F:ubiquitin protein ligase binding"/>
    <property type="evidence" value="ECO:0007669"/>
    <property type="project" value="InterPro"/>
</dbReference>
<dbReference type="AlphaFoldDB" id="A0A6L2PS82"/>
<comment type="caution">
    <text evidence="3">The sequence shown here is derived from an EMBL/GenBank/DDBJ whole genome shotgun (WGS) entry which is preliminary data.</text>
</comment>
<dbReference type="EMBL" id="BLKM01008935">
    <property type="protein sequence ID" value="GFG35316.1"/>
    <property type="molecule type" value="Genomic_DNA"/>
</dbReference>
<dbReference type="Proteomes" id="UP000502823">
    <property type="component" value="Unassembled WGS sequence"/>
</dbReference>
<evidence type="ECO:0000313" key="4">
    <source>
        <dbReference type="Proteomes" id="UP000502823"/>
    </source>
</evidence>
<dbReference type="InParanoid" id="A0A6L2PS82"/>
<feature type="domain" description="Cullin N-terminal" evidence="2">
    <location>
        <begin position="17"/>
        <end position="106"/>
    </location>
</feature>
<organism evidence="3 4">
    <name type="scientific">Coptotermes formosanus</name>
    <name type="common">Formosan subterranean termite</name>
    <dbReference type="NCBI Taxonomy" id="36987"/>
    <lineage>
        <taxon>Eukaryota</taxon>
        <taxon>Metazoa</taxon>
        <taxon>Ecdysozoa</taxon>
        <taxon>Arthropoda</taxon>
        <taxon>Hexapoda</taxon>
        <taxon>Insecta</taxon>
        <taxon>Pterygota</taxon>
        <taxon>Neoptera</taxon>
        <taxon>Polyneoptera</taxon>
        <taxon>Dictyoptera</taxon>
        <taxon>Blattodea</taxon>
        <taxon>Blattoidea</taxon>
        <taxon>Termitoidae</taxon>
        <taxon>Rhinotermitidae</taxon>
        <taxon>Coptotermes</taxon>
    </lineage>
</organism>
<dbReference type="InterPro" id="IPR001373">
    <property type="entry name" value="Cullin_N"/>
</dbReference>
<gene>
    <name evidence="3" type="ORF">Cfor_10316</name>
</gene>
<dbReference type="InterPro" id="IPR016159">
    <property type="entry name" value="Cullin_repeat-like_dom_sf"/>
</dbReference>
<dbReference type="GO" id="GO:0006511">
    <property type="term" value="P:ubiquitin-dependent protein catabolic process"/>
    <property type="evidence" value="ECO:0007669"/>
    <property type="project" value="InterPro"/>
</dbReference>
<proteinExistence type="inferred from homology"/>